<dbReference type="InterPro" id="IPR000086">
    <property type="entry name" value="NUDIX_hydrolase_dom"/>
</dbReference>
<keyword evidence="6" id="KW-1185">Reference proteome</keyword>
<accession>A0ABS5EMN0</accession>
<dbReference type="SUPFAM" id="SSF55811">
    <property type="entry name" value="Nudix"/>
    <property type="match status" value="1"/>
</dbReference>
<evidence type="ECO:0000256" key="3">
    <source>
        <dbReference type="RuleBase" id="RU003476"/>
    </source>
</evidence>
<dbReference type="PROSITE" id="PS51462">
    <property type="entry name" value="NUDIX"/>
    <property type="match status" value="1"/>
</dbReference>
<keyword evidence="2 3" id="KW-0378">Hydrolase</keyword>
<dbReference type="EMBL" id="JAAEDI010000026">
    <property type="protein sequence ID" value="MBR0652285.1"/>
    <property type="molecule type" value="Genomic_DNA"/>
</dbReference>
<comment type="caution">
    <text evidence="5">The sequence shown here is derived from an EMBL/GenBank/DDBJ whole genome shotgun (WGS) entry which is preliminary data.</text>
</comment>
<dbReference type="Proteomes" id="UP000698752">
    <property type="component" value="Unassembled WGS sequence"/>
</dbReference>
<reference evidence="6" key="1">
    <citation type="journal article" date="2021" name="Syst. Appl. Microbiol.">
        <title>Roseomonas hellenica sp. nov., isolated from roots of wild-growing Alkanna tinctoria.</title>
        <authorList>
            <person name="Rat A."/>
            <person name="Naranjo H.D."/>
            <person name="Lebbe L."/>
            <person name="Cnockaert M."/>
            <person name="Krigas N."/>
            <person name="Grigoriadou K."/>
            <person name="Maloupa E."/>
            <person name="Willems A."/>
        </authorList>
    </citation>
    <scope>NUCLEOTIDE SEQUENCE [LARGE SCALE GENOMIC DNA]</scope>
    <source>
        <strain evidence="6">LMG 31159</strain>
    </source>
</reference>
<dbReference type="InterPro" id="IPR020084">
    <property type="entry name" value="NUDIX_hydrolase_CS"/>
</dbReference>
<evidence type="ECO:0000313" key="6">
    <source>
        <dbReference type="Proteomes" id="UP000698752"/>
    </source>
</evidence>
<dbReference type="PROSITE" id="PS00893">
    <property type="entry name" value="NUDIX_BOX"/>
    <property type="match status" value="1"/>
</dbReference>
<proteinExistence type="inferred from homology"/>
<evidence type="ECO:0000256" key="2">
    <source>
        <dbReference type="ARBA" id="ARBA00022801"/>
    </source>
</evidence>
<dbReference type="CDD" id="cd04673">
    <property type="entry name" value="NUDIX_ADPRase"/>
    <property type="match status" value="1"/>
</dbReference>
<dbReference type="GO" id="GO:0016787">
    <property type="term" value="F:hydrolase activity"/>
    <property type="evidence" value="ECO:0007669"/>
    <property type="project" value="UniProtKB-KW"/>
</dbReference>
<comment type="similarity">
    <text evidence="3">Belongs to the Nudix hydrolase family.</text>
</comment>
<dbReference type="Pfam" id="PF00293">
    <property type="entry name" value="NUDIX"/>
    <property type="match status" value="1"/>
</dbReference>
<evidence type="ECO:0000313" key="5">
    <source>
        <dbReference type="EMBL" id="MBR0652285.1"/>
    </source>
</evidence>
<dbReference type="PRINTS" id="PR00502">
    <property type="entry name" value="NUDIXFAMILY"/>
</dbReference>
<evidence type="ECO:0000256" key="1">
    <source>
        <dbReference type="ARBA" id="ARBA00001946"/>
    </source>
</evidence>
<dbReference type="Gene3D" id="3.90.79.10">
    <property type="entry name" value="Nucleoside Triphosphate Pyrophosphohydrolase"/>
    <property type="match status" value="1"/>
</dbReference>
<organism evidence="5 6">
    <name type="scientific">Neoroseomonas terrae</name>
    <dbReference type="NCBI Taxonomy" id="424799"/>
    <lineage>
        <taxon>Bacteria</taxon>
        <taxon>Pseudomonadati</taxon>
        <taxon>Pseudomonadota</taxon>
        <taxon>Alphaproteobacteria</taxon>
        <taxon>Acetobacterales</taxon>
        <taxon>Acetobacteraceae</taxon>
        <taxon>Neoroseomonas</taxon>
    </lineage>
</organism>
<dbReference type="PANTHER" id="PTHR43736:SF1">
    <property type="entry name" value="DIHYDRONEOPTERIN TRIPHOSPHATE DIPHOSPHATASE"/>
    <property type="match status" value="1"/>
</dbReference>
<dbReference type="PANTHER" id="PTHR43736">
    <property type="entry name" value="ADP-RIBOSE PYROPHOSPHATASE"/>
    <property type="match status" value="1"/>
</dbReference>
<comment type="cofactor">
    <cofactor evidence="1">
        <name>Mg(2+)</name>
        <dbReference type="ChEBI" id="CHEBI:18420"/>
    </cofactor>
</comment>
<gene>
    <name evidence="5" type="ORF">GXW78_21695</name>
</gene>
<name>A0ABS5EMN0_9PROT</name>
<dbReference type="InterPro" id="IPR015797">
    <property type="entry name" value="NUDIX_hydrolase-like_dom_sf"/>
</dbReference>
<sequence>MTGREYPDRPWVGIGCIVFRGDQVLLVRRGKPPRIGTWSLPGGAQHVGETTEEAARRELREEAGIEVGRLTLAVVVDAITRDDEGRALYHYTIVDFAGEWSGGEARAGDDVSEVAWATPAQLDGYDLTPAAHHAIAAARDALARL</sequence>
<evidence type="ECO:0000259" key="4">
    <source>
        <dbReference type="PROSITE" id="PS51462"/>
    </source>
</evidence>
<feature type="domain" description="Nudix hydrolase" evidence="4">
    <location>
        <begin position="9"/>
        <end position="143"/>
    </location>
</feature>
<protein>
    <submittedName>
        <fullName evidence="5">NUDIX hydrolase</fullName>
    </submittedName>
</protein>
<dbReference type="InterPro" id="IPR020476">
    <property type="entry name" value="Nudix_hydrolase"/>
</dbReference>